<dbReference type="EMBL" id="AP025564">
    <property type="protein sequence ID" value="BDE97025.1"/>
    <property type="molecule type" value="Genomic_DNA"/>
</dbReference>
<feature type="domain" description="AP2-like integrase N-terminal" evidence="2">
    <location>
        <begin position="6"/>
        <end position="39"/>
    </location>
</feature>
<evidence type="ECO:0000259" key="2">
    <source>
        <dbReference type="Pfam" id="PF14657"/>
    </source>
</evidence>
<dbReference type="InterPro" id="IPR011010">
    <property type="entry name" value="DNA_brk_join_enz"/>
</dbReference>
<evidence type="ECO:0000259" key="3">
    <source>
        <dbReference type="Pfam" id="PF14659"/>
    </source>
</evidence>
<organism evidence="4 5">
    <name type="scientific">Raoultibacter timonensis</name>
    <dbReference type="NCBI Taxonomy" id="1907662"/>
    <lineage>
        <taxon>Bacteria</taxon>
        <taxon>Bacillati</taxon>
        <taxon>Actinomycetota</taxon>
        <taxon>Coriobacteriia</taxon>
        <taxon>Eggerthellales</taxon>
        <taxon>Eggerthellaceae</taxon>
        <taxon>Raoultibacter</taxon>
    </lineage>
</organism>
<proteinExistence type="predicted"/>
<gene>
    <name evidence="4" type="ORF">CE91St30_23580</name>
</gene>
<dbReference type="InterPro" id="IPR010998">
    <property type="entry name" value="Integrase_recombinase_N"/>
</dbReference>
<evidence type="ECO:0000313" key="5">
    <source>
        <dbReference type="Proteomes" id="UP001320544"/>
    </source>
</evidence>
<dbReference type="Gene3D" id="1.10.150.130">
    <property type="match status" value="1"/>
</dbReference>
<keyword evidence="5" id="KW-1185">Reference proteome</keyword>
<evidence type="ECO:0000313" key="4">
    <source>
        <dbReference type="EMBL" id="BDE97025.1"/>
    </source>
</evidence>
<dbReference type="Proteomes" id="UP001320544">
    <property type="component" value="Chromosome"/>
</dbReference>
<dbReference type="InterPro" id="IPR028259">
    <property type="entry name" value="AP2-like_int_N"/>
</dbReference>
<dbReference type="RefSeq" id="WP_244386160.1">
    <property type="nucleotide sequence ID" value="NZ_AP025564.1"/>
</dbReference>
<feature type="domain" description="Integrase SAM-like N-terminal" evidence="3">
    <location>
        <begin position="46"/>
        <end position="102"/>
    </location>
</feature>
<accession>A0ABM7WKV0</accession>
<keyword evidence="1" id="KW-0238">DNA-binding</keyword>
<reference evidence="4 5" key="1">
    <citation type="submission" date="2022-01" db="EMBL/GenBank/DDBJ databases">
        <title>Novel bile acid biosynthetic pathways are enriched in the microbiome of centenarians.</title>
        <authorList>
            <person name="Sato Y."/>
            <person name="Atarashi K."/>
            <person name="Plichta R.D."/>
            <person name="Arai Y."/>
            <person name="Sasajima S."/>
            <person name="Kearney M.S."/>
            <person name="Suda W."/>
            <person name="Takeshita K."/>
            <person name="Sasaki T."/>
            <person name="Okamoto S."/>
            <person name="Skelly N.A."/>
            <person name="Okamura Y."/>
            <person name="Vlamakis H."/>
            <person name="Li Y."/>
            <person name="Tanoue T."/>
            <person name="Takei H."/>
            <person name="Nittono H."/>
            <person name="Narushima S."/>
            <person name="Irie J."/>
            <person name="Itoh H."/>
            <person name="Moriya K."/>
            <person name="Sugiura Y."/>
            <person name="Suematsu M."/>
            <person name="Moritoki N."/>
            <person name="Shibata S."/>
            <person name="Littman R.D."/>
            <person name="Fischbach A.M."/>
            <person name="Uwamino Y."/>
            <person name="Inoue T."/>
            <person name="Honda A."/>
            <person name="Hattori M."/>
            <person name="Murai T."/>
            <person name="Xavier J.R."/>
            <person name="Hirose N."/>
            <person name="Honda K."/>
        </authorList>
    </citation>
    <scope>NUCLEOTIDE SEQUENCE [LARGE SCALE GENOMIC DNA]</scope>
    <source>
        <strain evidence="4 5">CE91-St30</strain>
    </source>
</reference>
<dbReference type="SUPFAM" id="SSF56349">
    <property type="entry name" value="DNA breaking-rejoining enzymes"/>
    <property type="match status" value="1"/>
</dbReference>
<name>A0ABM7WKV0_9ACTN</name>
<evidence type="ECO:0000256" key="1">
    <source>
        <dbReference type="ARBA" id="ARBA00023125"/>
    </source>
</evidence>
<dbReference type="Pfam" id="PF14657">
    <property type="entry name" value="Arm-DNA-bind_4"/>
    <property type="match status" value="1"/>
</dbReference>
<dbReference type="Pfam" id="PF14659">
    <property type="entry name" value="Phage_int_SAM_3"/>
    <property type="match status" value="1"/>
</dbReference>
<protein>
    <submittedName>
        <fullName evidence="4">Uncharacterized protein</fullName>
    </submittedName>
</protein>
<sequence>MQCWYCDQLTGERRKKTKRGFRKKADVVQWERGFLMKAAGSPIRRFSDYCKIYKADLLPRPKYNTWRTKDYIIRDKILPYFGEKRLCDISPTDVLERQTRLMARTDPKKGRRYKKTYLRAVNNVLSGMLNHVVRFYGFAVYPIAKTGGIGSAKADEMNY</sequence>
<dbReference type="InterPro" id="IPR004107">
    <property type="entry name" value="Integrase_SAM-like_N"/>
</dbReference>